<organism evidence="1 2">
    <name type="scientific">Gardnerella vaginalis 1500E</name>
    <dbReference type="NCBI Taxonomy" id="698957"/>
    <lineage>
        <taxon>Bacteria</taxon>
        <taxon>Bacillati</taxon>
        <taxon>Actinomycetota</taxon>
        <taxon>Actinomycetes</taxon>
        <taxon>Bifidobacteriales</taxon>
        <taxon>Bifidobacteriaceae</taxon>
        <taxon>Gardnerella</taxon>
    </lineage>
</organism>
<proteinExistence type="predicted"/>
<dbReference type="AlphaFoldDB" id="I4LXN1"/>
<gene>
    <name evidence="1" type="ORF">CGSMWGv1500E_05773</name>
</gene>
<evidence type="ECO:0000313" key="1">
    <source>
        <dbReference type="EMBL" id="EIK81721.1"/>
    </source>
</evidence>
<accession>I4LXN1</accession>
<name>I4LXN1_GARVA</name>
<dbReference type="Proteomes" id="UP000032875">
    <property type="component" value="Unassembled WGS sequence"/>
</dbReference>
<dbReference type="EMBL" id="ADES01000027">
    <property type="protein sequence ID" value="EIK81721.1"/>
    <property type="molecule type" value="Genomic_DNA"/>
</dbReference>
<comment type="caution">
    <text evidence="1">The sequence shown here is derived from an EMBL/GenBank/DDBJ whole genome shotgun (WGS) entry which is preliminary data.</text>
</comment>
<reference evidence="1 2" key="1">
    <citation type="journal article" date="2012" name="J. Bacteriol.">
        <title>Comparative Genomic Analyses of 17 Clinical Isolates of Gardnerella vaginalis Provide Evidence of Multiple Genetically Isolated Clades Consistent with Subspeciation into Genovars.</title>
        <authorList>
            <person name="Ahmed A."/>
            <person name="Earl J."/>
            <person name="Retchless A."/>
            <person name="Hillier S."/>
            <person name="Rabe L."/>
            <person name="Cherpes T."/>
            <person name="Powell E."/>
            <person name="Janto B."/>
            <person name="Eutsey R."/>
            <person name="Hiller N.L."/>
            <person name="Boissy R."/>
            <person name="Dahlgreen M."/>
            <person name="Hall B."/>
            <person name="Costerton J."/>
            <person name="Post J.C."/>
            <person name="Hu F."/>
            <person name="Ehrlich G."/>
        </authorList>
    </citation>
    <scope>NUCLEOTIDE SEQUENCE [LARGE SCALE GENOMIC DNA]</scope>
    <source>
        <strain evidence="1 2">1500E</strain>
    </source>
</reference>
<sequence length="33" mass="3812">MPYDHNIFIIGWSHAASCKGIKRPFPASRAKRR</sequence>
<protein>
    <submittedName>
        <fullName evidence="1">Uncharacterized protein</fullName>
    </submittedName>
</protein>
<evidence type="ECO:0000313" key="2">
    <source>
        <dbReference type="Proteomes" id="UP000032875"/>
    </source>
</evidence>